<organism evidence="1 2">
    <name type="scientific">Rotaria magnacalcarata</name>
    <dbReference type="NCBI Taxonomy" id="392030"/>
    <lineage>
        <taxon>Eukaryota</taxon>
        <taxon>Metazoa</taxon>
        <taxon>Spiralia</taxon>
        <taxon>Gnathifera</taxon>
        <taxon>Rotifera</taxon>
        <taxon>Eurotatoria</taxon>
        <taxon>Bdelloidea</taxon>
        <taxon>Philodinida</taxon>
        <taxon>Philodinidae</taxon>
        <taxon>Rotaria</taxon>
    </lineage>
</organism>
<gene>
    <name evidence="1" type="ORF">SMN809_LOCUS49725</name>
</gene>
<name>A0A8S3BVU0_9BILA</name>
<feature type="non-terminal residue" evidence="1">
    <location>
        <position position="61"/>
    </location>
</feature>
<accession>A0A8S3BVU0</accession>
<sequence length="61" mass="6810">MKRSSIINIRNENESLLMNGQQILLSPSSPLTCLSSKIVEQESIEELLSPNNNLINSNLIQ</sequence>
<comment type="caution">
    <text evidence="1">The sequence shown here is derived from an EMBL/GenBank/DDBJ whole genome shotgun (WGS) entry which is preliminary data.</text>
</comment>
<evidence type="ECO:0000313" key="2">
    <source>
        <dbReference type="Proteomes" id="UP000676336"/>
    </source>
</evidence>
<dbReference type="AlphaFoldDB" id="A0A8S3BVU0"/>
<reference evidence="1" key="1">
    <citation type="submission" date="2021-02" db="EMBL/GenBank/DDBJ databases">
        <authorList>
            <person name="Nowell W R."/>
        </authorList>
    </citation>
    <scope>NUCLEOTIDE SEQUENCE</scope>
</reference>
<evidence type="ECO:0000313" key="1">
    <source>
        <dbReference type="EMBL" id="CAF4858187.1"/>
    </source>
</evidence>
<protein>
    <submittedName>
        <fullName evidence="1">Uncharacterized protein</fullName>
    </submittedName>
</protein>
<dbReference type="EMBL" id="CAJOBI010162864">
    <property type="protein sequence ID" value="CAF4858187.1"/>
    <property type="molecule type" value="Genomic_DNA"/>
</dbReference>
<dbReference type="Proteomes" id="UP000676336">
    <property type="component" value="Unassembled WGS sequence"/>
</dbReference>
<proteinExistence type="predicted"/>